<sequence>MTTTAVTTTEAPPAVLAPQWLFFETVVARVQALGPSMRRITLTGPRLGDFGVAGDDQRVKLVLAPDPSAFAELRAAGAEWYPALCALSEERRPVLRTYTVRAARPELAEVDLDVVLHGVDDGHAGPAATWAAQAVVGDPVVLMGPDRPGRGRAWGVEWAPPVTASCLLLAGDETALPAVGAILESLPAGRRAVAVLEVPQAGDVQDLRLPEGVSVRWLARADRPRGELLVPAVHAALVELGVAAAPAAVPEDVDLDAEPLWEVPEDPAAGAGCYAWLAGEAGVVKRLRRHLVADLGVDRRSVAFMGYWREGRAES</sequence>
<feature type="domain" description="FAD-binding FR-type" evidence="1">
    <location>
        <begin position="20"/>
        <end position="152"/>
    </location>
</feature>
<dbReference type="PROSITE" id="PS51384">
    <property type="entry name" value="FAD_FR"/>
    <property type="match status" value="1"/>
</dbReference>
<keyword evidence="3" id="KW-1185">Reference proteome</keyword>
<dbReference type="Proteomes" id="UP000183642">
    <property type="component" value="Unassembled WGS sequence"/>
</dbReference>
<dbReference type="Gene3D" id="3.40.50.80">
    <property type="entry name" value="Nucleotide-binding domain of ferredoxin-NADP reductase (FNR) module"/>
    <property type="match status" value="1"/>
</dbReference>
<dbReference type="EMBL" id="FOWE01000006">
    <property type="protein sequence ID" value="SFO33854.1"/>
    <property type="molecule type" value="Genomic_DNA"/>
</dbReference>
<accession>A0A1I5GD07</accession>
<dbReference type="Pfam" id="PF08021">
    <property type="entry name" value="FAD_binding_9"/>
    <property type="match status" value="1"/>
</dbReference>
<evidence type="ECO:0000313" key="3">
    <source>
        <dbReference type="Proteomes" id="UP000183642"/>
    </source>
</evidence>
<dbReference type="InterPro" id="IPR039261">
    <property type="entry name" value="FNR_nucleotide-bd"/>
</dbReference>
<dbReference type="CDD" id="cd06193">
    <property type="entry name" value="siderophore_interacting"/>
    <property type="match status" value="1"/>
</dbReference>
<dbReference type="InterPro" id="IPR007037">
    <property type="entry name" value="SIP_rossman_dom"/>
</dbReference>
<gene>
    <name evidence="2" type="ORF">SAMN05660359_02774</name>
</gene>
<dbReference type="PANTHER" id="PTHR30157">
    <property type="entry name" value="FERRIC REDUCTASE, NADPH-DEPENDENT"/>
    <property type="match status" value="1"/>
</dbReference>
<reference evidence="3" key="1">
    <citation type="submission" date="2016-10" db="EMBL/GenBank/DDBJ databases">
        <authorList>
            <person name="Varghese N."/>
            <person name="Submissions S."/>
        </authorList>
    </citation>
    <scope>NUCLEOTIDE SEQUENCE [LARGE SCALE GENOMIC DNA]</scope>
    <source>
        <strain evidence="3">DSM 43161</strain>
    </source>
</reference>
<dbReference type="InterPro" id="IPR013113">
    <property type="entry name" value="SIP_FAD-bd"/>
</dbReference>
<dbReference type="RefSeq" id="WP_075014092.1">
    <property type="nucleotide sequence ID" value="NZ_FOWE01000006.1"/>
</dbReference>
<dbReference type="PANTHER" id="PTHR30157:SF0">
    <property type="entry name" value="NADPH-DEPENDENT FERRIC-CHELATE REDUCTASE"/>
    <property type="match status" value="1"/>
</dbReference>
<dbReference type="OrthoDB" id="3291337at2"/>
<dbReference type="InterPro" id="IPR017927">
    <property type="entry name" value="FAD-bd_FR_type"/>
</dbReference>
<dbReference type="Pfam" id="PF04954">
    <property type="entry name" value="SIP"/>
    <property type="match status" value="1"/>
</dbReference>
<name>A0A1I5GD07_9ACTN</name>
<dbReference type="InterPro" id="IPR017938">
    <property type="entry name" value="Riboflavin_synthase-like_b-brl"/>
</dbReference>
<protein>
    <submittedName>
        <fullName evidence="2">NADPH-dependent ferric siderophore reductase, contains FAD-binding and SIP domains</fullName>
    </submittedName>
</protein>
<dbReference type="SUPFAM" id="SSF63380">
    <property type="entry name" value="Riboflavin synthase domain-like"/>
    <property type="match status" value="1"/>
</dbReference>
<dbReference type="Gene3D" id="2.40.30.10">
    <property type="entry name" value="Translation factors"/>
    <property type="match status" value="1"/>
</dbReference>
<dbReference type="AlphaFoldDB" id="A0A1I5GD07"/>
<proteinExistence type="predicted"/>
<organism evidence="2 3">
    <name type="scientific">Geodermatophilus obscurus</name>
    <dbReference type="NCBI Taxonomy" id="1861"/>
    <lineage>
        <taxon>Bacteria</taxon>
        <taxon>Bacillati</taxon>
        <taxon>Actinomycetota</taxon>
        <taxon>Actinomycetes</taxon>
        <taxon>Geodermatophilales</taxon>
        <taxon>Geodermatophilaceae</taxon>
        <taxon>Geodermatophilus</taxon>
    </lineage>
</organism>
<evidence type="ECO:0000259" key="1">
    <source>
        <dbReference type="PROSITE" id="PS51384"/>
    </source>
</evidence>
<dbReference type="GO" id="GO:0016491">
    <property type="term" value="F:oxidoreductase activity"/>
    <property type="evidence" value="ECO:0007669"/>
    <property type="project" value="InterPro"/>
</dbReference>
<dbReference type="InterPro" id="IPR039374">
    <property type="entry name" value="SIP_fam"/>
</dbReference>
<evidence type="ECO:0000313" key="2">
    <source>
        <dbReference type="EMBL" id="SFO33854.1"/>
    </source>
</evidence>